<dbReference type="InterPro" id="IPR036388">
    <property type="entry name" value="WH-like_DNA-bd_sf"/>
</dbReference>
<evidence type="ECO:0000313" key="5">
    <source>
        <dbReference type="EMBL" id="KAA9158933.1"/>
    </source>
</evidence>
<dbReference type="AlphaFoldDB" id="A0A5N0V4L6"/>
<dbReference type="InterPro" id="IPR001845">
    <property type="entry name" value="HTH_ArsR_DNA-bd_dom"/>
</dbReference>
<accession>A0A5N0V4L6</accession>
<keyword evidence="2" id="KW-0238">DNA-binding</keyword>
<dbReference type="InterPro" id="IPR011991">
    <property type="entry name" value="ArsR-like_HTH"/>
</dbReference>
<dbReference type="PROSITE" id="PS50987">
    <property type="entry name" value="HTH_ARSR_2"/>
    <property type="match status" value="1"/>
</dbReference>
<dbReference type="EMBL" id="VMNW02000032">
    <property type="protein sequence ID" value="KAA9158933.1"/>
    <property type="molecule type" value="Genomic_DNA"/>
</dbReference>
<dbReference type="Proteomes" id="UP000319769">
    <property type="component" value="Unassembled WGS sequence"/>
</dbReference>
<evidence type="ECO:0000256" key="1">
    <source>
        <dbReference type="ARBA" id="ARBA00023015"/>
    </source>
</evidence>
<evidence type="ECO:0000259" key="4">
    <source>
        <dbReference type="PROSITE" id="PS50987"/>
    </source>
</evidence>
<dbReference type="CDD" id="cd00090">
    <property type="entry name" value="HTH_ARSR"/>
    <property type="match status" value="1"/>
</dbReference>
<sequence length="102" mass="11948">MASTFEVLAEPRRREILDLLRTGERVVGDLVERLDLTQPAVSKHLKVLREAGLVEVRQEAQRRWYRLRPQPLAELDDWLAPYRALWQASFDALERHLDEGSE</sequence>
<dbReference type="PANTHER" id="PTHR33154:SF33">
    <property type="entry name" value="TRANSCRIPTIONAL REPRESSOR SDPR"/>
    <property type="match status" value="1"/>
</dbReference>
<dbReference type="RefSeq" id="WP_144758884.1">
    <property type="nucleotide sequence ID" value="NZ_VMNW02000032.1"/>
</dbReference>
<dbReference type="GO" id="GO:0003677">
    <property type="term" value="F:DNA binding"/>
    <property type="evidence" value="ECO:0007669"/>
    <property type="project" value="UniProtKB-KW"/>
</dbReference>
<dbReference type="InterPro" id="IPR036390">
    <property type="entry name" value="WH_DNA-bd_sf"/>
</dbReference>
<dbReference type="GO" id="GO:0003700">
    <property type="term" value="F:DNA-binding transcription factor activity"/>
    <property type="evidence" value="ECO:0007669"/>
    <property type="project" value="InterPro"/>
</dbReference>
<feature type="domain" description="HTH arsR-type" evidence="4">
    <location>
        <begin position="1"/>
        <end position="87"/>
    </location>
</feature>
<dbReference type="OrthoDB" id="9806976at2"/>
<reference evidence="5" key="1">
    <citation type="submission" date="2019-09" db="EMBL/GenBank/DDBJ databases">
        <authorList>
            <person name="Teo W.F.A."/>
            <person name="Duangmal K."/>
        </authorList>
    </citation>
    <scope>NUCLEOTIDE SEQUENCE [LARGE SCALE GENOMIC DNA]</scope>
    <source>
        <strain evidence="5">K81G1</strain>
    </source>
</reference>
<dbReference type="PRINTS" id="PR00778">
    <property type="entry name" value="HTHARSR"/>
</dbReference>
<keyword evidence="6" id="KW-1185">Reference proteome</keyword>
<dbReference type="PANTHER" id="PTHR33154">
    <property type="entry name" value="TRANSCRIPTIONAL REGULATOR, ARSR FAMILY"/>
    <property type="match status" value="1"/>
</dbReference>
<dbReference type="SMART" id="SM00418">
    <property type="entry name" value="HTH_ARSR"/>
    <property type="match status" value="1"/>
</dbReference>
<evidence type="ECO:0000313" key="6">
    <source>
        <dbReference type="Proteomes" id="UP000319769"/>
    </source>
</evidence>
<dbReference type="Gene3D" id="1.10.10.10">
    <property type="entry name" value="Winged helix-like DNA-binding domain superfamily/Winged helix DNA-binding domain"/>
    <property type="match status" value="1"/>
</dbReference>
<gene>
    <name evidence="5" type="ORF">FPZ12_021780</name>
</gene>
<proteinExistence type="predicted"/>
<keyword evidence="3" id="KW-0804">Transcription</keyword>
<protein>
    <submittedName>
        <fullName evidence="5">Winged helix-turn-helix transcriptional regulator</fullName>
    </submittedName>
</protein>
<name>A0A5N0V4L6_9PSEU</name>
<dbReference type="InterPro" id="IPR051081">
    <property type="entry name" value="HTH_MetalResp_TranReg"/>
</dbReference>
<organism evidence="5 6">
    <name type="scientific">Amycolatopsis acidicola</name>
    <dbReference type="NCBI Taxonomy" id="2596893"/>
    <lineage>
        <taxon>Bacteria</taxon>
        <taxon>Bacillati</taxon>
        <taxon>Actinomycetota</taxon>
        <taxon>Actinomycetes</taxon>
        <taxon>Pseudonocardiales</taxon>
        <taxon>Pseudonocardiaceae</taxon>
        <taxon>Amycolatopsis</taxon>
    </lineage>
</organism>
<evidence type="ECO:0000256" key="3">
    <source>
        <dbReference type="ARBA" id="ARBA00023163"/>
    </source>
</evidence>
<dbReference type="NCBIfam" id="NF033788">
    <property type="entry name" value="HTH_metalloreg"/>
    <property type="match status" value="1"/>
</dbReference>
<keyword evidence="1" id="KW-0805">Transcription regulation</keyword>
<comment type="caution">
    <text evidence="5">The sequence shown here is derived from an EMBL/GenBank/DDBJ whole genome shotgun (WGS) entry which is preliminary data.</text>
</comment>
<dbReference type="SUPFAM" id="SSF46785">
    <property type="entry name" value="Winged helix' DNA-binding domain"/>
    <property type="match status" value="1"/>
</dbReference>
<evidence type="ECO:0000256" key="2">
    <source>
        <dbReference type="ARBA" id="ARBA00023125"/>
    </source>
</evidence>
<dbReference type="Pfam" id="PF01022">
    <property type="entry name" value="HTH_5"/>
    <property type="match status" value="1"/>
</dbReference>